<proteinExistence type="predicted"/>
<comment type="caution">
    <text evidence="1">The sequence shown here is derived from an EMBL/GenBank/DDBJ whole genome shotgun (WGS) entry which is preliminary data.</text>
</comment>
<protein>
    <submittedName>
        <fullName evidence="1">Uncharacterized protein</fullName>
    </submittedName>
</protein>
<organism evidence="1 2">
    <name type="scientific">Streblomastix strix</name>
    <dbReference type="NCBI Taxonomy" id="222440"/>
    <lineage>
        <taxon>Eukaryota</taxon>
        <taxon>Metamonada</taxon>
        <taxon>Preaxostyla</taxon>
        <taxon>Oxymonadida</taxon>
        <taxon>Streblomastigidae</taxon>
        <taxon>Streblomastix</taxon>
    </lineage>
</organism>
<evidence type="ECO:0000313" key="1">
    <source>
        <dbReference type="EMBL" id="KAA6380040.1"/>
    </source>
</evidence>
<gene>
    <name evidence="1" type="ORF">EZS28_024430</name>
</gene>
<reference evidence="1 2" key="1">
    <citation type="submission" date="2019-03" db="EMBL/GenBank/DDBJ databases">
        <title>Single cell metagenomics reveals metabolic interactions within the superorganism composed of flagellate Streblomastix strix and complex community of Bacteroidetes bacteria on its surface.</title>
        <authorList>
            <person name="Treitli S.C."/>
            <person name="Kolisko M."/>
            <person name="Husnik F."/>
            <person name="Keeling P."/>
            <person name="Hampl V."/>
        </authorList>
    </citation>
    <scope>NUCLEOTIDE SEQUENCE [LARGE SCALE GENOMIC DNA]</scope>
    <source>
        <strain evidence="1">ST1C</strain>
    </source>
</reference>
<dbReference type="AlphaFoldDB" id="A0A5J4VBY6"/>
<dbReference type="EMBL" id="SNRW01008132">
    <property type="protein sequence ID" value="KAA6380040.1"/>
    <property type="molecule type" value="Genomic_DNA"/>
</dbReference>
<name>A0A5J4VBY6_9EUKA</name>
<dbReference type="Proteomes" id="UP000324800">
    <property type="component" value="Unassembled WGS sequence"/>
</dbReference>
<sequence>HKRRQVVNERKQVRMTKVLEAMTSVQASEIDFWVTNLLNEQNGEARRWKMHCHSLKPITSVPVQDEELDLKRSPIDKILQCEKALAIYNFQKLKGILAHMCEQQEANLAIDSRRVTHVRSTHNRDERRSEQRYNRNYQFVVLNPTAAIGKSQDQKFRQLAPSAIWKQTIRPMLDKNDKLVLERNQQTQIIHNNKKPLNSILRGQPPK</sequence>
<feature type="non-terminal residue" evidence="1">
    <location>
        <position position="1"/>
    </location>
</feature>
<evidence type="ECO:0000313" key="2">
    <source>
        <dbReference type="Proteomes" id="UP000324800"/>
    </source>
</evidence>
<accession>A0A5J4VBY6</accession>